<evidence type="ECO:0008006" key="9">
    <source>
        <dbReference type="Google" id="ProtNLM"/>
    </source>
</evidence>
<gene>
    <name evidence="7" type="ORF">RJ640_000288</name>
</gene>
<dbReference type="SUPFAM" id="SSF53383">
    <property type="entry name" value="PLP-dependent transferases"/>
    <property type="match status" value="1"/>
</dbReference>
<feature type="domain" description="Alliinase EGF-like" evidence="5">
    <location>
        <begin position="42"/>
        <end position="96"/>
    </location>
</feature>
<evidence type="ECO:0000313" key="7">
    <source>
        <dbReference type="EMBL" id="KAK2981177.1"/>
    </source>
</evidence>
<dbReference type="PANTHER" id="PTHR43795:SF56">
    <property type="entry name" value="TRYPTOPHAN AMINOTRANSFERASE-RELATED PROTEIN 4-LIKE"/>
    <property type="match status" value="1"/>
</dbReference>
<dbReference type="InterPro" id="IPR015422">
    <property type="entry name" value="PyrdxlP-dep_Trfase_small"/>
</dbReference>
<dbReference type="GO" id="GO:0006520">
    <property type="term" value="P:amino acid metabolic process"/>
    <property type="evidence" value="ECO:0007669"/>
    <property type="project" value="TreeGrafter"/>
</dbReference>
<keyword evidence="3" id="KW-0032">Aminotransferase</keyword>
<evidence type="ECO:0000256" key="1">
    <source>
        <dbReference type="ARBA" id="ARBA00001933"/>
    </source>
</evidence>
<keyword evidence="3" id="KW-0808">Transferase</keyword>
<evidence type="ECO:0000256" key="4">
    <source>
        <dbReference type="ARBA" id="ARBA00022898"/>
    </source>
</evidence>
<evidence type="ECO:0000256" key="2">
    <source>
        <dbReference type="ARBA" id="ARBA00006312"/>
    </source>
</evidence>
<dbReference type="InterPro" id="IPR050478">
    <property type="entry name" value="Ethylene_sulfur-biosynth"/>
</dbReference>
<dbReference type="Gene3D" id="3.90.1150.10">
    <property type="entry name" value="Aspartate Aminotransferase, domain 1"/>
    <property type="match status" value="1"/>
</dbReference>
<evidence type="ECO:0000259" key="5">
    <source>
        <dbReference type="Pfam" id="PF04863"/>
    </source>
</evidence>
<protein>
    <recommendedName>
        <fullName evidence="9">Tryptophan aminotransferase-related protein 4</fullName>
    </recommendedName>
</protein>
<dbReference type="InterPro" id="IPR006947">
    <property type="entry name" value="EGF_alliinase"/>
</dbReference>
<name>A0AA88R4N0_9ASTE</name>
<comment type="cofactor">
    <cofactor evidence="1">
        <name>pyridoxal 5'-phosphate</name>
        <dbReference type="ChEBI" id="CHEBI:597326"/>
    </cofactor>
</comment>
<dbReference type="Gene3D" id="2.10.25.30">
    <property type="entry name" value="EGF-like, alliinase"/>
    <property type="match status" value="1"/>
</dbReference>
<dbReference type="PANTHER" id="PTHR43795">
    <property type="entry name" value="BIFUNCTIONAL ASPARTATE AMINOTRANSFERASE AND GLUTAMATE/ASPARTATE-PREPHENATE AMINOTRANSFERASE-RELATED"/>
    <property type="match status" value="1"/>
</dbReference>
<dbReference type="AlphaFoldDB" id="A0AA88R4N0"/>
<dbReference type="InterPro" id="IPR015421">
    <property type="entry name" value="PyrdxlP-dep_Trfase_major"/>
</dbReference>
<dbReference type="InterPro" id="IPR015424">
    <property type="entry name" value="PyrdxlP-dep_Trfase"/>
</dbReference>
<comment type="caution">
    <text evidence="7">The sequence shown here is derived from an EMBL/GenBank/DDBJ whole genome shotgun (WGS) entry which is preliminary data.</text>
</comment>
<dbReference type="InterPro" id="IPR006948">
    <property type="entry name" value="Alliinase_C"/>
</dbReference>
<feature type="domain" description="Alliinase C-terminal" evidence="6">
    <location>
        <begin position="98"/>
        <end position="455"/>
    </location>
</feature>
<dbReference type="Proteomes" id="UP001187471">
    <property type="component" value="Unassembled WGS sequence"/>
</dbReference>
<reference evidence="7" key="1">
    <citation type="submission" date="2022-12" db="EMBL/GenBank/DDBJ databases">
        <title>Draft genome assemblies for two species of Escallonia (Escalloniales).</title>
        <authorList>
            <person name="Chanderbali A."/>
            <person name="Dervinis C."/>
            <person name="Anghel I."/>
            <person name="Soltis D."/>
            <person name="Soltis P."/>
            <person name="Zapata F."/>
        </authorList>
    </citation>
    <scope>NUCLEOTIDE SEQUENCE</scope>
    <source>
        <strain evidence="7">UCBG92.1500</strain>
        <tissue evidence="7">Leaf</tissue>
    </source>
</reference>
<dbReference type="EMBL" id="JAVXUO010001551">
    <property type="protein sequence ID" value="KAK2981177.1"/>
    <property type="molecule type" value="Genomic_DNA"/>
</dbReference>
<dbReference type="Pfam" id="PF04864">
    <property type="entry name" value="Alliinase_C"/>
    <property type="match status" value="1"/>
</dbReference>
<sequence>MDKDKVLPESSKKDMILIPSLALNLLLLYPLFVGCKKWELLSWSRRAAAEAEAVASVSCSGHGRAYLDGLPVDRMPVCECNSCFGGPNCSEVIAGCPADVDSGDPLFLEPFWMQRAASSAVLIAGWHRMSYSFNDNSSISQELEKHIRKVHAIAKNAVTGRFIVFGAGSTQLLNAAVHALSMDNPSPPSAVVASVPFYPKLKVSYKQQTDFFSSMGYKFYGDASMSKNPSDVSMNAIEFVTSPNNPDGKLRKKVLRGESVRAIHDHAYYWPHFTGIPTPADEDIMIFTLSKLTGHAGTRFGWAVIKDEAVYRRMLTYSDESCYGVSRDTQVRALKLLKVVLEGEGRELFTFGYKTMKDRWEKLSHALSFSKRFSIQDIAPVYCSFFQGIRDPSPAFAWFKCEGEEDKDCYTVLRDAGIIGRRGTLFGAESCYVRLSLVTRQDDFELLLRRINKLVAEKGGFFMVK</sequence>
<dbReference type="Gene3D" id="3.40.640.10">
    <property type="entry name" value="Type I PLP-dependent aspartate aminotransferase-like (Major domain)"/>
    <property type="match status" value="1"/>
</dbReference>
<organism evidence="7 8">
    <name type="scientific">Escallonia rubra</name>
    <dbReference type="NCBI Taxonomy" id="112253"/>
    <lineage>
        <taxon>Eukaryota</taxon>
        <taxon>Viridiplantae</taxon>
        <taxon>Streptophyta</taxon>
        <taxon>Embryophyta</taxon>
        <taxon>Tracheophyta</taxon>
        <taxon>Spermatophyta</taxon>
        <taxon>Magnoliopsida</taxon>
        <taxon>eudicotyledons</taxon>
        <taxon>Gunneridae</taxon>
        <taxon>Pentapetalae</taxon>
        <taxon>asterids</taxon>
        <taxon>campanulids</taxon>
        <taxon>Escalloniales</taxon>
        <taxon>Escalloniaceae</taxon>
        <taxon>Escallonia</taxon>
    </lineage>
</organism>
<accession>A0AA88R4N0</accession>
<evidence type="ECO:0000259" key="6">
    <source>
        <dbReference type="Pfam" id="PF04864"/>
    </source>
</evidence>
<evidence type="ECO:0000313" key="8">
    <source>
        <dbReference type="Proteomes" id="UP001187471"/>
    </source>
</evidence>
<dbReference type="CDD" id="cd00609">
    <property type="entry name" value="AAT_like"/>
    <property type="match status" value="1"/>
</dbReference>
<comment type="similarity">
    <text evidence="2">Belongs to the alliinase family.</text>
</comment>
<keyword evidence="4" id="KW-0663">Pyridoxal phosphate</keyword>
<dbReference type="Pfam" id="PF04863">
    <property type="entry name" value="EGF_alliinase"/>
    <property type="match status" value="1"/>
</dbReference>
<dbReference type="InterPro" id="IPR037029">
    <property type="entry name" value="Alliinase_N_sf"/>
</dbReference>
<proteinExistence type="inferred from homology"/>
<dbReference type="GO" id="GO:0008483">
    <property type="term" value="F:transaminase activity"/>
    <property type="evidence" value="ECO:0007669"/>
    <property type="project" value="UniProtKB-KW"/>
</dbReference>
<dbReference type="GO" id="GO:0016846">
    <property type="term" value="F:carbon-sulfur lyase activity"/>
    <property type="evidence" value="ECO:0007669"/>
    <property type="project" value="InterPro"/>
</dbReference>
<dbReference type="PROSITE" id="PS51257">
    <property type="entry name" value="PROKAR_LIPOPROTEIN"/>
    <property type="match status" value="1"/>
</dbReference>
<keyword evidence="8" id="KW-1185">Reference proteome</keyword>
<evidence type="ECO:0000256" key="3">
    <source>
        <dbReference type="ARBA" id="ARBA00022576"/>
    </source>
</evidence>